<accession>A0A4Z1L1A2</accession>
<proteinExistence type="predicted"/>
<evidence type="ECO:0000313" key="1">
    <source>
        <dbReference type="EMBL" id="TGO90541.1"/>
    </source>
</evidence>
<dbReference type="STRING" id="87229.A0A4Z1L1A2"/>
<dbReference type="Proteomes" id="UP000297280">
    <property type="component" value="Unassembled WGS sequence"/>
</dbReference>
<dbReference type="EMBL" id="PQXO01000060">
    <property type="protein sequence ID" value="TGO90541.1"/>
    <property type="molecule type" value="Genomic_DNA"/>
</dbReference>
<sequence>MNQTSPTFELAPATCTDIPQPAYIHVLACLPDNAVALYFDNPKEFEQRVTEMLEGQVVDPNWQ</sequence>
<keyword evidence="2" id="KW-1185">Reference proteome</keyword>
<protein>
    <submittedName>
        <fullName evidence="1">Uncharacterized protein</fullName>
    </submittedName>
</protein>
<organism evidence="1 2">
    <name type="scientific">Botrytis porri</name>
    <dbReference type="NCBI Taxonomy" id="87229"/>
    <lineage>
        <taxon>Eukaryota</taxon>
        <taxon>Fungi</taxon>
        <taxon>Dikarya</taxon>
        <taxon>Ascomycota</taxon>
        <taxon>Pezizomycotina</taxon>
        <taxon>Leotiomycetes</taxon>
        <taxon>Helotiales</taxon>
        <taxon>Sclerotiniaceae</taxon>
        <taxon>Botrytis</taxon>
    </lineage>
</organism>
<name>A0A4Z1L1A2_9HELO</name>
<evidence type="ECO:0000313" key="2">
    <source>
        <dbReference type="Proteomes" id="UP000297280"/>
    </source>
</evidence>
<gene>
    <name evidence="1" type="ORF">BPOR_0060g00140</name>
</gene>
<dbReference type="AlphaFoldDB" id="A0A4Z1L1A2"/>
<comment type="caution">
    <text evidence="1">The sequence shown here is derived from an EMBL/GenBank/DDBJ whole genome shotgun (WGS) entry which is preliminary data.</text>
</comment>
<reference evidence="1 2" key="1">
    <citation type="submission" date="2017-12" db="EMBL/GenBank/DDBJ databases">
        <title>Comparative genomics of Botrytis spp.</title>
        <authorList>
            <person name="Valero-Jimenez C.A."/>
            <person name="Tapia P."/>
            <person name="Veloso J."/>
            <person name="Silva-Moreno E."/>
            <person name="Staats M."/>
            <person name="Valdes J.H."/>
            <person name="Van Kan J.A.L."/>
        </authorList>
    </citation>
    <scope>NUCLEOTIDE SEQUENCE [LARGE SCALE GENOMIC DNA]</scope>
    <source>
        <strain evidence="1 2">MUCL3349</strain>
    </source>
</reference>